<proteinExistence type="predicted"/>
<evidence type="ECO:0000313" key="2">
    <source>
        <dbReference type="Proteomes" id="UP000515561"/>
    </source>
</evidence>
<dbReference type="RefSeq" id="WP_184094252.1">
    <property type="nucleotide sequence ID" value="NZ_AP023367.1"/>
</dbReference>
<dbReference type="Proteomes" id="UP000515561">
    <property type="component" value="Chromosome"/>
</dbReference>
<dbReference type="KEGG" id="acel:acsn021_29650"/>
<reference evidence="1 2" key="1">
    <citation type="journal article" date="2016" name="Int. J. Syst. Evol. Microbiol.">
        <title>Descriptions of Anaerotaenia torta gen. nov., sp. nov. and Anaerocolumna cellulosilytica gen. nov., sp. nov. isolated from a methanogenic reactor of cattle waste.</title>
        <authorList>
            <person name="Uek A."/>
            <person name="Ohtaki Y."/>
            <person name="Kaku N."/>
            <person name="Ueki K."/>
        </authorList>
    </citation>
    <scope>NUCLEOTIDE SEQUENCE [LARGE SCALE GENOMIC DNA]</scope>
    <source>
        <strain evidence="1 2">SN021</strain>
    </source>
</reference>
<gene>
    <name evidence="1" type="ORF">acsn021_29650</name>
</gene>
<dbReference type="EMBL" id="AP023367">
    <property type="protein sequence ID" value="BCJ95396.1"/>
    <property type="molecule type" value="Genomic_DNA"/>
</dbReference>
<protein>
    <submittedName>
        <fullName evidence="1">Uncharacterized protein</fullName>
    </submittedName>
</protein>
<accession>A0A6S6R035</accession>
<keyword evidence="2" id="KW-1185">Reference proteome</keyword>
<sequence>MKWNKNVIVFFTLLIISSWFIVFHFIEGANLRKQYTSIGVRFTSGGMTAQSITNALEREKSTGSSVNTELTAWKSVKETIIKNKYLNRSKTVTALLVKGDMSDVASMGLISGSFVYPGDSRGCLIDIETAYALFGTKSVVQNTVSFNNKEYYIRGVVKMPIPVIMLQQDLSTEEYSCLELKYEDMENSIDKTKIFLSKYGFEKNYVIIDGYFYGRLIYTIAALPVWIFYLLISWWLLKQVIAEKPRVKKTIFFVYLIITLLLLFSGAGLLYQLTGNPFYFSERYIPTKWSDFEFWKTKWMEFRGELLQIRYVIPNHKDVLLYDTFIKYVQIPVKIIMLYLLLIYSGIRIKEKIT</sequence>
<evidence type="ECO:0000313" key="1">
    <source>
        <dbReference type="EMBL" id="BCJ95396.1"/>
    </source>
</evidence>
<dbReference type="AlphaFoldDB" id="A0A6S6R035"/>
<name>A0A6S6R035_9FIRM</name>
<organism evidence="1 2">
    <name type="scientific">Anaerocolumna cellulosilytica</name>
    <dbReference type="NCBI Taxonomy" id="433286"/>
    <lineage>
        <taxon>Bacteria</taxon>
        <taxon>Bacillati</taxon>
        <taxon>Bacillota</taxon>
        <taxon>Clostridia</taxon>
        <taxon>Lachnospirales</taxon>
        <taxon>Lachnospiraceae</taxon>
        <taxon>Anaerocolumna</taxon>
    </lineage>
</organism>